<gene>
    <name evidence="1" type="ORF">WICANDRAFT_30822</name>
</gene>
<name>A0A1E3P4Q8_WICAA</name>
<dbReference type="Proteomes" id="UP000094112">
    <property type="component" value="Unassembled WGS sequence"/>
</dbReference>
<reference evidence="1 2" key="1">
    <citation type="journal article" date="2016" name="Proc. Natl. Acad. Sci. U.S.A.">
        <title>Comparative genomics of biotechnologically important yeasts.</title>
        <authorList>
            <person name="Riley R."/>
            <person name="Haridas S."/>
            <person name="Wolfe K.H."/>
            <person name="Lopes M.R."/>
            <person name="Hittinger C.T."/>
            <person name="Goeker M."/>
            <person name="Salamov A.A."/>
            <person name="Wisecaver J.H."/>
            <person name="Long T.M."/>
            <person name="Calvey C.H."/>
            <person name="Aerts A.L."/>
            <person name="Barry K.W."/>
            <person name="Choi C."/>
            <person name="Clum A."/>
            <person name="Coughlan A.Y."/>
            <person name="Deshpande S."/>
            <person name="Douglass A.P."/>
            <person name="Hanson S.J."/>
            <person name="Klenk H.-P."/>
            <person name="LaButti K.M."/>
            <person name="Lapidus A."/>
            <person name="Lindquist E.A."/>
            <person name="Lipzen A.M."/>
            <person name="Meier-Kolthoff J.P."/>
            <person name="Ohm R.A."/>
            <person name="Otillar R.P."/>
            <person name="Pangilinan J.L."/>
            <person name="Peng Y."/>
            <person name="Rokas A."/>
            <person name="Rosa C.A."/>
            <person name="Scheuner C."/>
            <person name="Sibirny A.A."/>
            <person name="Slot J.C."/>
            <person name="Stielow J.B."/>
            <person name="Sun H."/>
            <person name="Kurtzman C.P."/>
            <person name="Blackwell M."/>
            <person name="Grigoriev I.V."/>
            <person name="Jeffries T.W."/>
        </authorList>
    </citation>
    <scope>NUCLEOTIDE SEQUENCE [LARGE SCALE GENOMIC DNA]</scope>
    <source>
        <strain evidence="2">ATCC 58044 / CBS 1984 / NCYC 433 / NRRL Y-366-8</strain>
    </source>
</reference>
<evidence type="ECO:0000313" key="2">
    <source>
        <dbReference type="Proteomes" id="UP000094112"/>
    </source>
</evidence>
<protein>
    <recommendedName>
        <fullName evidence="3">Lactam utilization protein lamB</fullName>
    </recommendedName>
</protein>
<evidence type="ECO:0008006" key="3">
    <source>
        <dbReference type="Google" id="ProtNLM"/>
    </source>
</evidence>
<proteinExistence type="predicted"/>
<dbReference type="RefSeq" id="XP_019039653.1">
    <property type="nucleotide sequence ID" value="XM_019181767.1"/>
</dbReference>
<sequence length="263" mass="29115">MSTSKLSGSAALNSKLLSKHEINCDMGEGFGRYQIAPDDEIMPFIDRANIACGFHAGDYNIMLKTVQTAKKYGVKCGSHPGLPDMIGFGRRPWSIPPEEIYKLILYQTGALKAFLDAEGVELSHVKPHGELYFYIERDEAVMRAALKAIKTFGVPVVGAKNAHYEKIAKEEGVDFIQELYVDCDYDAKGALVPPAKSRPKNPDIIHDAIYVAGSTDTITDQNDNKMDLHFEKNPISVCLHSDMPNSLNNVKKAREAIDKLNNI</sequence>
<keyword evidence="2" id="KW-1185">Reference proteome</keyword>
<dbReference type="OrthoDB" id="5295431at2759"/>
<dbReference type="GeneID" id="30199013"/>
<evidence type="ECO:0000313" key="1">
    <source>
        <dbReference type="EMBL" id="ODQ60446.1"/>
    </source>
</evidence>
<dbReference type="InterPro" id="IPR011330">
    <property type="entry name" value="Glyco_hydro/deAcase_b/a-brl"/>
</dbReference>
<organism evidence="1 2">
    <name type="scientific">Wickerhamomyces anomalus (strain ATCC 58044 / CBS 1984 / NCYC 433 / NRRL Y-366-8)</name>
    <name type="common">Yeast</name>
    <name type="synonym">Hansenula anomala</name>
    <dbReference type="NCBI Taxonomy" id="683960"/>
    <lineage>
        <taxon>Eukaryota</taxon>
        <taxon>Fungi</taxon>
        <taxon>Dikarya</taxon>
        <taxon>Ascomycota</taxon>
        <taxon>Saccharomycotina</taxon>
        <taxon>Saccharomycetes</taxon>
        <taxon>Phaffomycetales</taxon>
        <taxon>Wickerhamomycetaceae</taxon>
        <taxon>Wickerhamomyces</taxon>
    </lineage>
</organism>
<dbReference type="InterPro" id="IPR005501">
    <property type="entry name" value="LamB/YcsF/PxpA-like"/>
</dbReference>
<dbReference type="GO" id="GO:0005975">
    <property type="term" value="P:carbohydrate metabolic process"/>
    <property type="evidence" value="ECO:0007669"/>
    <property type="project" value="InterPro"/>
</dbReference>
<dbReference type="STRING" id="683960.A0A1E3P4Q8"/>
<dbReference type="PANTHER" id="PTHR30292:SF0">
    <property type="entry name" value="5-OXOPROLINASE SUBUNIT A"/>
    <property type="match status" value="1"/>
</dbReference>
<dbReference type="SUPFAM" id="SSF88713">
    <property type="entry name" value="Glycoside hydrolase/deacetylase"/>
    <property type="match status" value="1"/>
</dbReference>
<accession>A0A1E3P4Q8</accession>
<dbReference type="EMBL" id="KV454210">
    <property type="protein sequence ID" value="ODQ60446.1"/>
    <property type="molecule type" value="Genomic_DNA"/>
</dbReference>
<dbReference type="PANTHER" id="PTHR30292">
    <property type="entry name" value="UNCHARACTERIZED PROTEIN YBGL-RELATED"/>
    <property type="match status" value="1"/>
</dbReference>
<dbReference type="Gene3D" id="3.20.20.370">
    <property type="entry name" value="Glycoside hydrolase/deacetylase"/>
    <property type="match status" value="1"/>
</dbReference>
<dbReference type="Pfam" id="PF03746">
    <property type="entry name" value="LamB_YcsF"/>
    <property type="match status" value="1"/>
</dbReference>
<dbReference type="AlphaFoldDB" id="A0A1E3P4Q8"/>